<accession>A0ABW3LJB5</accession>
<proteinExistence type="predicted"/>
<dbReference type="RefSeq" id="WP_390359260.1">
    <property type="nucleotide sequence ID" value="NZ_JBHTKJ010000007.1"/>
</dbReference>
<sequence length="334" mass="38990">MQLQRFVTEVFEELGGVVIPVEYALCHVLVPEAYTPYFQNKTELELAFDFEVSQEHPESEFVTFGSFVLEQLLAIVHQNANSTLRFAEIERLELGNPLKKITRYLENEPGKITIVGERPVLGLWAVFQYNITYVADEKTQDSEQIWVNLLTNEICPEMKRKQNWIIYKQESLYTYPIPETVEMSYAFEKATKYVKNKAEQQKNIQSNHTILEKDVERIANYYKELLAENKKRVSRKGLSDDKKKELATKSETITLERDKQLQEIYNKYNAQIEMNIDNGILYFIPLLEYNVEIQFRANIKQKTLFYNPITKDFFKKDTSVSVDAVQTTGSIGNN</sequence>
<evidence type="ECO:0000313" key="2">
    <source>
        <dbReference type="Proteomes" id="UP001597040"/>
    </source>
</evidence>
<comment type="caution">
    <text evidence="1">The sequence shown here is derived from an EMBL/GenBank/DDBJ whole genome shotgun (WGS) entry which is preliminary data.</text>
</comment>
<dbReference type="Proteomes" id="UP001597040">
    <property type="component" value="Unassembled WGS sequence"/>
</dbReference>
<dbReference type="EMBL" id="JBHTKJ010000007">
    <property type="protein sequence ID" value="MFD1037314.1"/>
    <property type="molecule type" value="Genomic_DNA"/>
</dbReference>
<evidence type="ECO:0000313" key="1">
    <source>
        <dbReference type="EMBL" id="MFD1037314.1"/>
    </source>
</evidence>
<reference evidence="2" key="1">
    <citation type="journal article" date="2019" name="Int. J. Syst. Evol. Microbiol.">
        <title>The Global Catalogue of Microorganisms (GCM) 10K type strain sequencing project: providing services to taxonomists for standard genome sequencing and annotation.</title>
        <authorList>
            <consortium name="The Broad Institute Genomics Platform"/>
            <consortium name="The Broad Institute Genome Sequencing Center for Infectious Disease"/>
            <person name="Wu L."/>
            <person name="Ma J."/>
        </authorList>
    </citation>
    <scope>NUCLEOTIDE SEQUENCE [LARGE SCALE GENOMIC DNA]</scope>
    <source>
        <strain evidence="2">CCUG 56754</strain>
    </source>
</reference>
<organism evidence="1 2">
    <name type="scientific">Virgibacillus byunsanensis</name>
    <dbReference type="NCBI Taxonomy" id="570945"/>
    <lineage>
        <taxon>Bacteria</taxon>
        <taxon>Bacillati</taxon>
        <taxon>Bacillota</taxon>
        <taxon>Bacilli</taxon>
        <taxon>Bacillales</taxon>
        <taxon>Bacillaceae</taxon>
        <taxon>Virgibacillus</taxon>
    </lineage>
</organism>
<gene>
    <name evidence="1" type="ORF">ACFQ3N_02595</name>
</gene>
<protein>
    <submittedName>
        <fullName evidence="1">Uncharacterized protein</fullName>
    </submittedName>
</protein>
<keyword evidence="2" id="KW-1185">Reference proteome</keyword>
<name>A0ABW3LJB5_9BACI</name>